<evidence type="ECO:0000313" key="4">
    <source>
        <dbReference type="Proteomes" id="UP000619265"/>
    </source>
</evidence>
<evidence type="ECO:0000259" key="1">
    <source>
        <dbReference type="Pfam" id="PF13976"/>
    </source>
</evidence>
<feature type="domain" description="GAG-pre-integrase" evidence="1">
    <location>
        <begin position="120"/>
        <end position="176"/>
    </location>
</feature>
<reference evidence="3" key="2">
    <citation type="submission" date="2020-03" db="EMBL/GenBank/DDBJ databases">
        <title>Walnut 2.0.</title>
        <authorList>
            <person name="Marrano A."/>
            <person name="Britton M."/>
            <person name="Zimin A.V."/>
            <person name="Zaini P.A."/>
            <person name="Workman R."/>
            <person name="Puiu D."/>
            <person name="Bianco L."/>
            <person name="Allen B.J."/>
            <person name="Troggio M."/>
            <person name="Leslie C.A."/>
            <person name="Timp W."/>
            <person name="Dendekar A."/>
            <person name="Salzberg S.L."/>
            <person name="Neale D.B."/>
        </authorList>
    </citation>
    <scope>NUCLEOTIDE SEQUENCE</scope>
    <source>
        <tissue evidence="3">Leaves</tissue>
    </source>
</reference>
<dbReference type="Gramene" id="Jr15_08320_p1">
    <property type="protein sequence ID" value="cds.Jr15_08320_p1"/>
    <property type="gene ID" value="Jr15_08320"/>
</dbReference>
<dbReference type="InterPro" id="IPR025724">
    <property type="entry name" value="GAG-pre-integrase_dom"/>
</dbReference>
<dbReference type="PANTHER" id="PTHR37610:SF97">
    <property type="entry name" value="RETROTRANSPOSON GAG DOMAIN-CONTAINING PROTEIN"/>
    <property type="match status" value="1"/>
</dbReference>
<protein>
    <recommendedName>
        <fullName evidence="5">Retrovirus-related Pol polyprotein from transposon TNT 1-94</fullName>
    </recommendedName>
</protein>
<dbReference type="InterPro" id="IPR029472">
    <property type="entry name" value="Copia-like_N"/>
</dbReference>
<proteinExistence type="predicted"/>
<dbReference type="PANTHER" id="PTHR37610">
    <property type="entry name" value="CCHC-TYPE DOMAIN-CONTAINING PROTEIN"/>
    <property type="match status" value="1"/>
</dbReference>
<reference evidence="3" key="1">
    <citation type="submission" date="2015-10" db="EMBL/GenBank/DDBJ databases">
        <authorList>
            <person name="Martinez-Garcia P.J."/>
            <person name="Crepeau M.W."/>
            <person name="Puiu D."/>
            <person name="Gonzalez-Ibeas D."/>
            <person name="Whalen J."/>
            <person name="Stevens K."/>
            <person name="Paul R."/>
            <person name="Butterfield T."/>
            <person name="Britton M."/>
            <person name="Reagan R."/>
            <person name="Chakraborty S."/>
            <person name="Walawage S.L."/>
            <person name="Vasquez-Gross H.A."/>
            <person name="Cardeno C."/>
            <person name="Famula R."/>
            <person name="Pratt K."/>
            <person name="Kuruganti S."/>
            <person name="Aradhya M.K."/>
            <person name="Leslie C.A."/>
            <person name="Dandekar A.M."/>
            <person name="Salzberg S.L."/>
            <person name="Wegrzyn J.L."/>
            <person name="Langley C.H."/>
            <person name="Neale D.B."/>
        </authorList>
    </citation>
    <scope>NUCLEOTIDE SEQUENCE</scope>
    <source>
        <tissue evidence="3">Leaves</tissue>
    </source>
</reference>
<dbReference type="EMBL" id="LIHL02000015">
    <property type="protein sequence ID" value="KAF5445272.1"/>
    <property type="molecule type" value="Genomic_DNA"/>
</dbReference>
<dbReference type="AlphaFoldDB" id="A0A833TQI8"/>
<evidence type="ECO:0008006" key="5">
    <source>
        <dbReference type="Google" id="ProtNLM"/>
    </source>
</evidence>
<dbReference type="InterPro" id="IPR036397">
    <property type="entry name" value="RNaseH_sf"/>
</dbReference>
<comment type="caution">
    <text evidence="3">The sequence shown here is derived from an EMBL/GenBank/DDBJ whole genome shotgun (WGS) entry which is preliminary data.</text>
</comment>
<gene>
    <name evidence="3" type="ORF">F2P56_034337</name>
</gene>
<organism evidence="3 4">
    <name type="scientific">Juglans regia</name>
    <name type="common">English walnut</name>
    <dbReference type="NCBI Taxonomy" id="51240"/>
    <lineage>
        <taxon>Eukaryota</taxon>
        <taxon>Viridiplantae</taxon>
        <taxon>Streptophyta</taxon>
        <taxon>Embryophyta</taxon>
        <taxon>Tracheophyta</taxon>
        <taxon>Spermatophyta</taxon>
        <taxon>Magnoliopsida</taxon>
        <taxon>eudicotyledons</taxon>
        <taxon>Gunneridae</taxon>
        <taxon>Pentapetalae</taxon>
        <taxon>rosids</taxon>
        <taxon>fabids</taxon>
        <taxon>Fagales</taxon>
        <taxon>Juglandaceae</taxon>
        <taxon>Juglans</taxon>
    </lineage>
</organism>
<evidence type="ECO:0000259" key="2">
    <source>
        <dbReference type="Pfam" id="PF14244"/>
    </source>
</evidence>
<dbReference type="Pfam" id="PF13976">
    <property type="entry name" value="gag_pre-integrs"/>
    <property type="match status" value="1"/>
</dbReference>
<accession>A0A833TQI8</accession>
<dbReference type="Proteomes" id="UP000619265">
    <property type="component" value="Unassembled WGS sequence"/>
</dbReference>
<dbReference type="GO" id="GO:0003676">
    <property type="term" value="F:nucleic acid binding"/>
    <property type="evidence" value="ECO:0007669"/>
    <property type="project" value="InterPro"/>
</dbReference>
<dbReference type="SUPFAM" id="SSF53098">
    <property type="entry name" value="Ribonuclease H-like"/>
    <property type="match status" value="1"/>
</dbReference>
<dbReference type="InterPro" id="IPR012337">
    <property type="entry name" value="RNaseH-like_sf"/>
</dbReference>
<feature type="non-terminal residue" evidence="3">
    <location>
        <position position="246"/>
    </location>
</feature>
<feature type="domain" description="Retrotransposon Copia-like N-terminal" evidence="2">
    <location>
        <begin position="19"/>
        <end position="65"/>
    </location>
</feature>
<evidence type="ECO:0000313" key="3">
    <source>
        <dbReference type="EMBL" id="KAF5445272.1"/>
    </source>
</evidence>
<sequence>MALSHKSIFEDATSPLFLHVSNSLGVLLVTQPLVGDNYHAWSRSMFMELSAKNKLGFVNGSLTMPSESTYPLLSSWLRCNNMDLTRWRLIGVGRLQGLYILQQSCSSFSKPTSYTPCLLDNMSLHACSVSSKRSKYELWHNRLGHPSNSRIIFVNKFVPHLIVRCNPCMVCPFVKQRKLHFPNNVHLFAAPFDLVHYDIWRPCSVPTVDGYRYFFTIVDDSTHATWLCLLKHKYEVSHVFKVFFFF</sequence>
<dbReference type="Pfam" id="PF14244">
    <property type="entry name" value="Retrotran_gag_3"/>
    <property type="match status" value="1"/>
</dbReference>
<name>A0A833TQI8_JUGRE</name>
<dbReference type="Gene3D" id="3.30.420.10">
    <property type="entry name" value="Ribonuclease H-like superfamily/Ribonuclease H"/>
    <property type="match status" value="1"/>
</dbReference>